<evidence type="ECO:0000256" key="15">
    <source>
        <dbReference type="ARBA" id="ARBA00038456"/>
    </source>
</evidence>
<evidence type="ECO:0000256" key="1">
    <source>
        <dbReference type="ARBA" id="ARBA00004170"/>
    </source>
</evidence>
<comment type="subcellular location">
    <subcellularLocation>
        <location evidence="3">Cell projection</location>
        <location evidence="3">Ruffle membrane</location>
    </subcellularLocation>
    <subcellularLocation>
        <location evidence="2">Cytoplasm</location>
    </subcellularLocation>
    <subcellularLocation>
        <location evidence="1">Membrane</location>
        <topology evidence="1">Peripheral membrane protein</topology>
    </subcellularLocation>
</comment>
<dbReference type="AlphaFoldDB" id="G9YFT6"/>
<keyword evidence="10" id="KW-0443">Lipid metabolism</keyword>
<evidence type="ECO:0000313" key="25">
    <source>
        <dbReference type="EMBL" id="EHM42689.1"/>
    </source>
</evidence>
<evidence type="ECO:0000256" key="22">
    <source>
        <dbReference type="ARBA" id="ARBA00048074"/>
    </source>
</evidence>
<dbReference type="PATRIC" id="fig|861450.3.peg.477"/>
<evidence type="ECO:0000256" key="4">
    <source>
        <dbReference type="ARBA" id="ARBA00022475"/>
    </source>
</evidence>
<sequence length="132" mass="14696">MEESKEYTFCFGCGKDNPIGLKLDMRVTGGLAYADFVPRPEHQSYDDRMHGGLLATLLDEVMGNHVFNISGTPAYTADLHVRFKDSVRIGEPIHIESRFVSRRGRLYIMTGAVTDNEGNTAVTAEAKIMTRP</sequence>
<evidence type="ECO:0000256" key="7">
    <source>
        <dbReference type="ARBA" id="ARBA00022801"/>
    </source>
</evidence>
<keyword evidence="8" id="KW-0276">Fatty acid metabolism</keyword>
<comment type="caution">
    <text evidence="25">The sequence shown here is derived from an EMBL/GenBank/DDBJ whole genome shotgun (WGS) entry which is preliminary data.</text>
</comment>
<keyword evidence="26" id="KW-1185">Reference proteome</keyword>
<evidence type="ECO:0000256" key="23">
    <source>
        <dbReference type="ARBA" id="ARBA00048180"/>
    </source>
</evidence>
<dbReference type="InterPro" id="IPR029069">
    <property type="entry name" value="HotDog_dom_sf"/>
</dbReference>
<evidence type="ECO:0000256" key="18">
    <source>
        <dbReference type="ARBA" id="ARBA00043210"/>
    </source>
</evidence>
<dbReference type="InterPro" id="IPR006683">
    <property type="entry name" value="Thioestr_dom"/>
</dbReference>
<keyword evidence="12" id="KW-0966">Cell projection</keyword>
<keyword evidence="11" id="KW-0472">Membrane</keyword>
<keyword evidence="6" id="KW-0053">Apoptosis</keyword>
<comment type="catalytic activity">
    <reaction evidence="22">
        <text>dodecanoyl-CoA + H2O = dodecanoate + CoA + H(+)</text>
        <dbReference type="Rhea" id="RHEA:30135"/>
        <dbReference type="ChEBI" id="CHEBI:15377"/>
        <dbReference type="ChEBI" id="CHEBI:15378"/>
        <dbReference type="ChEBI" id="CHEBI:18262"/>
        <dbReference type="ChEBI" id="CHEBI:57287"/>
        <dbReference type="ChEBI" id="CHEBI:57375"/>
    </reaction>
    <physiologicalReaction direction="left-to-right" evidence="22">
        <dbReference type="Rhea" id="RHEA:30136"/>
    </physiologicalReaction>
</comment>
<dbReference type="CDD" id="cd03440">
    <property type="entry name" value="hot_dog"/>
    <property type="match status" value="1"/>
</dbReference>
<name>G9YFT6_9FIRM</name>
<feature type="domain" description="Thioesterase" evidence="24">
    <location>
        <begin position="49"/>
        <end position="120"/>
    </location>
</feature>
<comment type="similarity">
    <text evidence="15">Belongs to the THEM4/THEM5 thioesterase family.</text>
</comment>
<evidence type="ECO:0000256" key="13">
    <source>
        <dbReference type="ARBA" id="ARBA00035852"/>
    </source>
</evidence>
<evidence type="ECO:0000259" key="24">
    <source>
        <dbReference type="Pfam" id="PF03061"/>
    </source>
</evidence>
<evidence type="ECO:0000256" key="16">
    <source>
        <dbReference type="ARBA" id="ARBA00038848"/>
    </source>
</evidence>
<dbReference type="GO" id="GO:0016787">
    <property type="term" value="F:hydrolase activity"/>
    <property type="evidence" value="ECO:0007669"/>
    <property type="project" value="UniProtKB-KW"/>
</dbReference>
<dbReference type="GO" id="GO:0006631">
    <property type="term" value="P:fatty acid metabolic process"/>
    <property type="evidence" value="ECO:0007669"/>
    <property type="project" value="UniProtKB-KW"/>
</dbReference>
<evidence type="ECO:0000256" key="9">
    <source>
        <dbReference type="ARBA" id="ARBA00022946"/>
    </source>
</evidence>
<evidence type="ECO:0000313" key="26">
    <source>
        <dbReference type="Proteomes" id="UP000005481"/>
    </source>
</evidence>
<evidence type="ECO:0000256" key="3">
    <source>
        <dbReference type="ARBA" id="ARBA00004632"/>
    </source>
</evidence>
<organism evidence="25 26">
    <name type="scientific">Anaeroglobus geminatus F0357</name>
    <dbReference type="NCBI Taxonomy" id="861450"/>
    <lineage>
        <taxon>Bacteria</taxon>
        <taxon>Bacillati</taxon>
        <taxon>Bacillota</taxon>
        <taxon>Negativicutes</taxon>
        <taxon>Veillonellales</taxon>
        <taxon>Veillonellaceae</taxon>
        <taxon>Anaeroglobus</taxon>
    </lineage>
</organism>
<evidence type="ECO:0000256" key="6">
    <source>
        <dbReference type="ARBA" id="ARBA00022703"/>
    </source>
</evidence>
<dbReference type="GO" id="GO:0005737">
    <property type="term" value="C:cytoplasm"/>
    <property type="evidence" value="ECO:0007669"/>
    <property type="project" value="UniProtKB-SubCell"/>
</dbReference>
<comment type="catalytic activity">
    <reaction evidence="23">
        <text>tetradecanoyl-CoA + H2O = tetradecanoate + CoA + H(+)</text>
        <dbReference type="Rhea" id="RHEA:40119"/>
        <dbReference type="ChEBI" id="CHEBI:15377"/>
        <dbReference type="ChEBI" id="CHEBI:15378"/>
        <dbReference type="ChEBI" id="CHEBI:30807"/>
        <dbReference type="ChEBI" id="CHEBI:57287"/>
        <dbReference type="ChEBI" id="CHEBI:57385"/>
    </reaction>
    <physiologicalReaction direction="left-to-right" evidence="23">
        <dbReference type="Rhea" id="RHEA:40120"/>
    </physiologicalReaction>
</comment>
<evidence type="ECO:0000256" key="12">
    <source>
        <dbReference type="ARBA" id="ARBA00023273"/>
    </source>
</evidence>
<protein>
    <recommendedName>
        <fullName evidence="17">Acyl-coenzyme A thioesterase THEM4</fullName>
        <ecNumber evidence="16">3.1.2.2</ecNumber>
    </recommendedName>
    <alternativeName>
        <fullName evidence="18">Thioesterase superfamily member 4</fullName>
    </alternativeName>
</protein>
<keyword evidence="7" id="KW-0378">Hydrolase</keyword>
<evidence type="ECO:0000256" key="2">
    <source>
        <dbReference type="ARBA" id="ARBA00004496"/>
    </source>
</evidence>
<evidence type="ECO:0000256" key="11">
    <source>
        <dbReference type="ARBA" id="ARBA00023136"/>
    </source>
</evidence>
<dbReference type="Proteomes" id="UP000005481">
    <property type="component" value="Unassembled WGS sequence"/>
</dbReference>
<comment type="catalytic activity">
    <reaction evidence="21">
        <text>decanoyl-CoA + H2O = decanoate + CoA + H(+)</text>
        <dbReference type="Rhea" id="RHEA:40059"/>
        <dbReference type="ChEBI" id="CHEBI:15377"/>
        <dbReference type="ChEBI" id="CHEBI:15378"/>
        <dbReference type="ChEBI" id="CHEBI:27689"/>
        <dbReference type="ChEBI" id="CHEBI:57287"/>
        <dbReference type="ChEBI" id="CHEBI:61430"/>
    </reaction>
    <physiologicalReaction direction="left-to-right" evidence="21">
        <dbReference type="Rhea" id="RHEA:40060"/>
    </physiologicalReaction>
</comment>
<evidence type="ECO:0000256" key="8">
    <source>
        <dbReference type="ARBA" id="ARBA00022832"/>
    </source>
</evidence>
<dbReference type="STRING" id="861450.HMPREF0080_00498"/>
<dbReference type="InterPro" id="IPR052365">
    <property type="entry name" value="THEM4/THEM5_acyl-CoA_thioest"/>
</dbReference>
<comment type="catalytic activity">
    <reaction evidence="14">
        <text>(9Z)-octadecenoyl-CoA + H2O = (9Z)-octadecenoate + CoA + H(+)</text>
        <dbReference type="Rhea" id="RHEA:40139"/>
        <dbReference type="ChEBI" id="CHEBI:15377"/>
        <dbReference type="ChEBI" id="CHEBI:15378"/>
        <dbReference type="ChEBI" id="CHEBI:30823"/>
        <dbReference type="ChEBI" id="CHEBI:57287"/>
        <dbReference type="ChEBI" id="CHEBI:57387"/>
    </reaction>
    <physiologicalReaction direction="left-to-right" evidence="14">
        <dbReference type="Rhea" id="RHEA:40140"/>
    </physiologicalReaction>
</comment>
<proteinExistence type="inferred from homology"/>
<comment type="catalytic activity">
    <reaction evidence="13">
        <text>(5Z,8Z,11Z,14Z)-eicosatetraenoyl-CoA + H2O = (5Z,8Z,11Z,14Z)-eicosatetraenoate + CoA + H(+)</text>
        <dbReference type="Rhea" id="RHEA:40151"/>
        <dbReference type="ChEBI" id="CHEBI:15377"/>
        <dbReference type="ChEBI" id="CHEBI:15378"/>
        <dbReference type="ChEBI" id="CHEBI:32395"/>
        <dbReference type="ChEBI" id="CHEBI:57287"/>
        <dbReference type="ChEBI" id="CHEBI:57368"/>
    </reaction>
    <physiologicalReaction direction="left-to-right" evidence="13">
        <dbReference type="Rhea" id="RHEA:40152"/>
    </physiologicalReaction>
</comment>
<keyword evidence="4" id="KW-1003">Cell membrane</keyword>
<dbReference type="Pfam" id="PF03061">
    <property type="entry name" value="4HBT"/>
    <property type="match status" value="1"/>
</dbReference>
<dbReference type="HOGENOM" id="CLU_089876_6_2_9"/>
<evidence type="ECO:0000256" key="10">
    <source>
        <dbReference type="ARBA" id="ARBA00023098"/>
    </source>
</evidence>
<dbReference type="EC" id="3.1.2.2" evidence="16"/>
<dbReference type="EMBL" id="AGCJ01000015">
    <property type="protein sequence ID" value="EHM42689.1"/>
    <property type="molecule type" value="Genomic_DNA"/>
</dbReference>
<reference evidence="25 26" key="1">
    <citation type="submission" date="2011-08" db="EMBL/GenBank/DDBJ databases">
        <authorList>
            <person name="Weinstock G."/>
            <person name="Sodergren E."/>
            <person name="Clifton S."/>
            <person name="Fulton L."/>
            <person name="Fulton B."/>
            <person name="Courtney L."/>
            <person name="Fronick C."/>
            <person name="Harrison M."/>
            <person name="Strong C."/>
            <person name="Farmer C."/>
            <person name="Delahaunty K."/>
            <person name="Markovic C."/>
            <person name="Hall O."/>
            <person name="Minx P."/>
            <person name="Tomlinson C."/>
            <person name="Mitreva M."/>
            <person name="Hou S."/>
            <person name="Chen J."/>
            <person name="Wollam A."/>
            <person name="Pepin K.H."/>
            <person name="Johnson M."/>
            <person name="Bhonagiri V."/>
            <person name="Zhang X."/>
            <person name="Suruliraj S."/>
            <person name="Warren W."/>
            <person name="Chinwalla A."/>
            <person name="Mardis E.R."/>
            <person name="Wilson R.K."/>
        </authorList>
    </citation>
    <scope>NUCLEOTIDE SEQUENCE [LARGE SCALE GENOMIC DNA]</scope>
    <source>
        <strain evidence="25 26">F0357</strain>
    </source>
</reference>
<dbReference type="Gene3D" id="3.10.129.10">
    <property type="entry name" value="Hotdog Thioesterase"/>
    <property type="match status" value="1"/>
</dbReference>
<comment type="catalytic activity">
    <reaction evidence="19">
        <text>octanoyl-CoA + H2O = octanoate + CoA + H(+)</text>
        <dbReference type="Rhea" id="RHEA:30143"/>
        <dbReference type="ChEBI" id="CHEBI:15377"/>
        <dbReference type="ChEBI" id="CHEBI:15378"/>
        <dbReference type="ChEBI" id="CHEBI:25646"/>
        <dbReference type="ChEBI" id="CHEBI:57287"/>
        <dbReference type="ChEBI" id="CHEBI:57386"/>
    </reaction>
    <physiologicalReaction direction="left-to-right" evidence="19">
        <dbReference type="Rhea" id="RHEA:30144"/>
    </physiologicalReaction>
</comment>
<accession>G9YFT6</accession>
<dbReference type="PANTHER" id="PTHR12418">
    <property type="entry name" value="ACYL-COENZYME A THIOESTERASE THEM4"/>
    <property type="match status" value="1"/>
</dbReference>
<evidence type="ECO:0000256" key="5">
    <source>
        <dbReference type="ARBA" id="ARBA00022490"/>
    </source>
</evidence>
<dbReference type="eggNOG" id="COG2050">
    <property type="taxonomic scope" value="Bacteria"/>
</dbReference>
<dbReference type="GO" id="GO:0016020">
    <property type="term" value="C:membrane"/>
    <property type="evidence" value="ECO:0007669"/>
    <property type="project" value="UniProtKB-SubCell"/>
</dbReference>
<dbReference type="RefSeq" id="WP_006789482.1">
    <property type="nucleotide sequence ID" value="NZ_JH417571.1"/>
</dbReference>
<evidence type="ECO:0000256" key="19">
    <source>
        <dbReference type="ARBA" id="ARBA00047588"/>
    </source>
</evidence>
<keyword evidence="5" id="KW-0963">Cytoplasm</keyword>
<evidence type="ECO:0000256" key="21">
    <source>
        <dbReference type="ARBA" id="ARBA00047969"/>
    </source>
</evidence>
<evidence type="ECO:0000256" key="20">
    <source>
        <dbReference type="ARBA" id="ARBA00047734"/>
    </source>
</evidence>
<dbReference type="SUPFAM" id="SSF54637">
    <property type="entry name" value="Thioesterase/thiol ester dehydrase-isomerase"/>
    <property type="match status" value="1"/>
</dbReference>
<evidence type="ECO:0000256" key="17">
    <source>
        <dbReference type="ARBA" id="ARBA00040123"/>
    </source>
</evidence>
<comment type="catalytic activity">
    <reaction evidence="20">
        <text>hexadecanoyl-CoA + H2O = hexadecanoate + CoA + H(+)</text>
        <dbReference type="Rhea" id="RHEA:16645"/>
        <dbReference type="ChEBI" id="CHEBI:7896"/>
        <dbReference type="ChEBI" id="CHEBI:15377"/>
        <dbReference type="ChEBI" id="CHEBI:15378"/>
        <dbReference type="ChEBI" id="CHEBI:57287"/>
        <dbReference type="ChEBI" id="CHEBI:57379"/>
        <dbReference type="EC" id="3.1.2.2"/>
    </reaction>
    <physiologicalReaction direction="left-to-right" evidence="20">
        <dbReference type="Rhea" id="RHEA:16646"/>
    </physiologicalReaction>
</comment>
<evidence type="ECO:0000256" key="14">
    <source>
        <dbReference type="ARBA" id="ARBA00037002"/>
    </source>
</evidence>
<gene>
    <name evidence="25" type="ORF">HMPREF0080_00498</name>
</gene>
<dbReference type="PANTHER" id="PTHR12418:SF19">
    <property type="entry name" value="ACYL-COENZYME A THIOESTERASE THEM4"/>
    <property type="match status" value="1"/>
</dbReference>
<keyword evidence="9" id="KW-0809">Transit peptide</keyword>